<feature type="transmembrane region" description="Helical" evidence="2">
    <location>
        <begin position="457"/>
        <end position="476"/>
    </location>
</feature>
<dbReference type="AlphaFoldDB" id="A0A1H2PTU4"/>
<keyword evidence="2" id="KW-0472">Membrane</keyword>
<feature type="transmembrane region" description="Helical" evidence="2">
    <location>
        <begin position="511"/>
        <end position="528"/>
    </location>
</feature>
<feature type="region of interest" description="Disordered" evidence="1">
    <location>
        <begin position="18"/>
        <end position="38"/>
    </location>
</feature>
<keyword evidence="2" id="KW-0812">Transmembrane</keyword>
<feature type="transmembrane region" description="Helical" evidence="2">
    <location>
        <begin position="242"/>
        <end position="264"/>
    </location>
</feature>
<dbReference type="PANTHER" id="PTHR37422:SF13">
    <property type="entry name" value="LIPOPOLYSACCHARIDE BIOSYNTHESIS PROTEIN PA4999-RELATED"/>
    <property type="match status" value="1"/>
</dbReference>
<organism evidence="3 4">
    <name type="scientific">Chitinasiproducens palmae</name>
    <dbReference type="NCBI Taxonomy" id="1770053"/>
    <lineage>
        <taxon>Bacteria</taxon>
        <taxon>Pseudomonadati</taxon>
        <taxon>Pseudomonadota</taxon>
        <taxon>Betaproteobacteria</taxon>
        <taxon>Burkholderiales</taxon>
        <taxon>Burkholderiaceae</taxon>
        <taxon>Chitinasiproducens</taxon>
    </lineage>
</organism>
<proteinExistence type="predicted"/>
<feature type="transmembrane region" description="Helical" evidence="2">
    <location>
        <begin position="128"/>
        <end position="146"/>
    </location>
</feature>
<reference evidence="4" key="1">
    <citation type="submission" date="2016-09" db="EMBL/GenBank/DDBJ databases">
        <authorList>
            <person name="Varghese N."/>
            <person name="Submissions S."/>
        </authorList>
    </citation>
    <scope>NUCLEOTIDE SEQUENCE [LARGE SCALE GENOMIC DNA]</scope>
    <source>
        <strain evidence="4">JS23</strain>
    </source>
</reference>
<feature type="transmembrane region" description="Helical" evidence="2">
    <location>
        <begin position="104"/>
        <end position="121"/>
    </location>
</feature>
<evidence type="ECO:0000313" key="4">
    <source>
        <dbReference type="Proteomes" id="UP000243719"/>
    </source>
</evidence>
<evidence type="ECO:0008006" key="5">
    <source>
        <dbReference type="Google" id="ProtNLM"/>
    </source>
</evidence>
<accession>A0A1H2PTU4</accession>
<feature type="transmembrane region" description="Helical" evidence="2">
    <location>
        <begin position="158"/>
        <end position="175"/>
    </location>
</feature>
<dbReference type="PANTHER" id="PTHR37422">
    <property type="entry name" value="TEICHURONIC ACID BIOSYNTHESIS PROTEIN TUAE"/>
    <property type="match status" value="1"/>
</dbReference>
<dbReference type="STRING" id="1770053.SAMN05216551_11282"/>
<feature type="transmembrane region" description="Helical" evidence="2">
    <location>
        <begin position="362"/>
        <end position="378"/>
    </location>
</feature>
<gene>
    <name evidence="3" type="ORF">SAMN05216551_11282</name>
</gene>
<dbReference type="InterPro" id="IPR051533">
    <property type="entry name" value="WaaL-like"/>
</dbReference>
<dbReference type="Proteomes" id="UP000243719">
    <property type="component" value="Unassembled WGS sequence"/>
</dbReference>
<sequence length="533" mass="57237">MSARDAAARLRRGLPAVLRPPRRAGARRSEHASRVRPAPRLRQPCAMPVRAPLGTDALLRDALREARRDAAPRAASTSRHGGLLLPLLFFAVTALLIVAGQGRALEVGYPLLAVVVGIALYRRHPVHYVGFVCWLLFLSPEVRRFADYYNGAFNPTSPIQVAPLAVALLSAWSLLRHHRVLGSRAGLPFLLVLVGVFYAYPIGAIRNSPLAATYSLALWAFPALIGFHVLTTWHNCADYERVLARSFGWGLLVMGGYGMIQFALLPPWDAFWLRGTKLVTEGLPLPFQIRVSSTMNSSAPLAETLMAGLLLLVARPGRTGWLAGVLAFLSLLLSAVRAAWGGWLVGMLFLTISLSARMRWRVLAAALVLSAVAIPLASTDEASAIIASRFQTIGELGSDTSFNERANFYGAFLATAFSEIGGAGLGVAGDTTRLNDQTGAAQMASFDSGLMEIPYTLGWSGALLYFVGSGTLLLRAIAAARRRKHDRFAGAWAAVAVSLASILVFTNTLVAGVGMLFFLGTVMPLIAARTAPR</sequence>
<dbReference type="EMBL" id="FNLO01000012">
    <property type="protein sequence ID" value="SDV50557.1"/>
    <property type="molecule type" value="Genomic_DNA"/>
</dbReference>
<feature type="transmembrane region" description="Helical" evidence="2">
    <location>
        <begin position="488"/>
        <end position="505"/>
    </location>
</feature>
<evidence type="ECO:0000256" key="1">
    <source>
        <dbReference type="SAM" id="MobiDB-lite"/>
    </source>
</evidence>
<feature type="transmembrane region" description="Helical" evidence="2">
    <location>
        <begin position="211"/>
        <end position="230"/>
    </location>
</feature>
<feature type="transmembrane region" description="Helical" evidence="2">
    <location>
        <begin position="81"/>
        <end position="98"/>
    </location>
</feature>
<feature type="transmembrane region" description="Helical" evidence="2">
    <location>
        <begin position="187"/>
        <end position="205"/>
    </location>
</feature>
<protein>
    <recommendedName>
        <fullName evidence="5">O-antigen ligase domain-containing protein</fullName>
    </recommendedName>
</protein>
<evidence type="ECO:0000313" key="3">
    <source>
        <dbReference type="EMBL" id="SDV50557.1"/>
    </source>
</evidence>
<name>A0A1H2PTU4_9BURK</name>
<feature type="transmembrane region" description="Helical" evidence="2">
    <location>
        <begin position="321"/>
        <end position="350"/>
    </location>
</feature>
<keyword evidence="2" id="KW-1133">Transmembrane helix</keyword>
<keyword evidence="4" id="KW-1185">Reference proteome</keyword>
<evidence type="ECO:0000256" key="2">
    <source>
        <dbReference type="SAM" id="Phobius"/>
    </source>
</evidence>